<evidence type="ECO:0000313" key="9">
    <source>
        <dbReference type="EMBL" id="OGE30685.1"/>
    </source>
</evidence>
<dbReference type="STRING" id="1797768.A3C59_03145"/>
<dbReference type="GO" id="GO:0009103">
    <property type="term" value="P:lipopolysaccharide biosynthetic process"/>
    <property type="evidence" value="ECO:0007669"/>
    <property type="project" value="UniProtKB-ARBA"/>
</dbReference>
<gene>
    <name evidence="9" type="ORF">A3C59_03145</name>
</gene>
<comment type="subcellular location">
    <subcellularLocation>
        <location evidence="1">Cell membrane</location>
        <topology evidence="1">Multi-pass membrane protein</topology>
    </subcellularLocation>
</comment>
<dbReference type="PANTHER" id="PTHR33908:SF11">
    <property type="entry name" value="MEMBRANE PROTEIN"/>
    <property type="match status" value="1"/>
</dbReference>
<name>A0A1F5JQ13_9BACT</name>
<evidence type="ECO:0000256" key="1">
    <source>
        <dbReference type="ARBA" id="ARBA00004651"/>
    </source>
</evidence>
<feature type="transmembrane region" description="Helical" evidence="8">
    <location>
        <begin position="161"/>
        <end position="188"/>
    </location>
</feature>
<feature type="transmembrane region" description="Helical" evidence="8">
    <location>
        <begin position="117"/>
        <end position="141"/>
    </location>
</feature>
<feature type="transmembrane region" description="Helical" evidence="8">
    <location>
        <begin position="369"/>
        <end position="390"/>
    </location>
</feature>
<evidence type="ECO:0000256" key="3">
    <source>
        <dbReference type="ARBA" id="ARBA00022676"/>
    </source>
</evidence>
<comment type="caution">
    <text evidence="9">The sequence shown here is derived from an EMBL/GenBank/DDBJ whole genome shotgun (WGS) entry which is preliminary data.</text>
</comment>
<proteinExistence type="predicted"/>
<dbReference type="GO" id="GO:0016763">
    <property type="term" value="F:pentosyltransferase activity"/>
    <property type="evidence" value="ECO:0007669"/>
    <property type="project" value="TreeGrafter"/>
</dbReference>
<dbReference type="EMBL" id="MFCV01000044">
    <property type="protein sequence ID" value="OGE30685.1"/>
    <property type="molecule type" value="Genomic_DNA"/>
</dbReference>
<keyword evidence="2" id="KW-1003">Cell membrane</keyword>
<keyword evidence="3" id="KW-0328">Glycosyltransferase</keyword>
<dbReference type="GO" id="GO:0005886">
    <property type="term" value="C:plasma membrane"/>
    <property type="evidence" value="ECO:0007669"/>
    <property type="project" value="UniProtKB-SubCell"/>
</dbReference>
<keyword evidence="6 8" id="KW-1133">Transmembrane helix</keyword>
<dbReference type="InterPro" id="IPR050297">
    <property type="entry name" value="LipidA_mod_glycosyltrf_83"/>
</dbReference>
<dbReference type="Proteomes" id="UP000176902">
    <property type="component" value="Unassembled WGS sequence"/>
</dbReference>
<evidence type="ECO:0000256" key="4">
    <source>
        <dbReference type="ARBA" id="ARBA00022679"/>
    </source>
</evidence>
<evidence type="ECO:0000256" key="7">
    <source>
        <dbReference type="ARBA" id="ARBA00023136"/>
    </source>
</evidence>
<evidence type="ECO:0000256" key="6">
    <source>
        <dbReference type="ARBA" id="ARBA00022989"/>
    </source>
</evidence>
<evidence type="ECO:0000313" key="10">
    <source>
        <dbReference type="Proteomes" id="UP000176902"/>
    </source>
</evidence>
<keyword evidence="4" id="KW-0808">Transferase</keyword>
<evidence type="ECO:0000256" key="2">
    <source>
        <dbReference type="ARBA" id="ARBA00022475"/>
    </source>
</evidence>
<evidence type="ECO:0000256" key="5">
    <source>
        <dbReference type="ARBA" id="ARBA00022692"/>
    </source>
</evidence>
<feature type="transmembrane region" description="Helical" evidence="8">
    <location>
        <begin position="338"/>
        <end position="357"/>
    </location>
</feature>
<dbReference type="PANTHER" id="PTHR33908">
    <property type="entry name" value="MANNOSYLTRANSFERASE YKCB-RELATED"/>
    <property type="match status" value="1"/>
</dbReference>
<keyword evidence="5 8" id="KW-0812">Transmembrane</keyword>
<organism evidence="9 10">
    <name type="scientific">Candidatus Daviesbacteria bacterium RIFCSPHIGHO2_02_FULL_36_13</name>
    <dbReference type="NCBI Taxonomy" id="1797768"/>
    <lineage>
        <taxon>Bacteria</taxon>
        <taxon>Candidatus Daviesiibacteriota</taxon>
    </lineage>
</organism>
<dbReference type="AlphaFoldDB" id="A0A1F5JQ13"/>
<feature type="transmembrane region" description="Helical" evidence="8">
    <location>
        <begin position="200"/>
        <end position="218"/>
    </location>
</feature>
<sequence>MQKIFLLGLLLLSLLLFKNPFSSNNIISNLEPSPDSIHYLNPVKSFTEGKGLNISYQDRIIPAHVPPLYSLIITPFYLLTSDIRSFYFTNIILALISAILFFKIVTGIFKSRTISILLYLSFCANLIVFLYPSFAMAENLLMTLYLLSIWLLIRPPTQKTVIALSFLAVAFFATKYVAWILSLSLIFITSFIVIKKAKHLTLILFSSLICFFLTYVSIEYLTKGLNIFERITGSIPDVFRVFQSFFQTVPSNLPREFFSKNYFENNFIRFLGGITGGPAVVAGAHFVILPITVGMVSIFAIFLNLLSPKNRILSFYFFISILATIYYISTFFVADSRYLLEFIPGFLIIFGLFLERVCNFLYKIKREVYAYILLIFCWISIFFNTTPAVVNQIKINFFGTGKSGNYEAIETMNKFTNKLEGSNKPIIISVLSPYQIDFFSNKKYDLLPISKQQYFIPSSQNVWGIDLQNYSLSDIYKGFLEKGRRVYVSNYLTGEKYWYKFDLLKIKENFNLISVFDGCSNQCSVYELKLKN</sequence>
<evidence type="ECO:0008006" key="11">
    <source>
        <dbReference type="Google" id="ProtNLM"/>
    </source>
</evidence>
<feature type="transmembrane region" description="Helical" evidence="8">
    <location>
        <begin position="313"/>
        <end position="332"/>
    </location>
</feature>
<protein>
    <recommendedName>
        <fullName evidence="11">Glycosyltransferase RgtA/B/C/D-like domain-containing protein</fullName>
    </recommendedName>
</protein>
<keyword evidence="7 8" id="KW-0472">Membrane</keyword>
<feature type="transmembrane region" description="Helical" evidence="8">
    <location>
        <begin position="279"/>
        <end position="306"/>
    </location>
</feature>
<accession>A0A1F5JQ13</accession>
<reference evidence="9 10" key="1">
    <citation type="journal article" date="2016" name="Nat. Commun.">
        <title>Thousands of microbial genomes shed light on interconnected biogeochemical processes in an aquifer system.</title>
        <authorList>
            <person name="Anantharaman K."/>
            <person name="Brown C.T."/>
            <person name="Hug L.A."/>
            <person name="Sharon I."/>
            <person name="Castelle C.J."/>
            <person name="Probst A.J."/>
            <person name="Thomas B.C."/>
            <person name="Singh A."/>
            <person name="Wilkins M.J."/>
            <person name="Karaoz U."/>
            <person name="Brodie E.L."/>
            <person name="Williams K.H."/>
            <person name="Hubbard S.S."/>
            <person name="Banfield J.F."/>
        </authorList>
    </citation>
    <scope>NUCLEOTIDE SEQUENCE [LARGE SCALE GENOMIC DNA]</scope>
</reference>
<feature type="transmembrane region" description="Helical" evidence="8">
    <location>
        <begin position="86"/>
        <end position="105"/>
    </location>
</feature>
<evidence type="ECO:0000256" key="8">
    <source>
        <dbReference type="SAM" id="Phobius"/>
    </source>
</evidence>